<feature type="active site" description="Proton donor" evidence="6">
    <location>
        <position position="203"/>
    </location>
</feature>
<feature type="signal peptide" evidence="9">
    <location>
        <begin position="1"/>
        <end position="23"/>
    </location>
</feature>
<proteinExistence type="inferred from homology"/>
<dbReference type="InterPro" id="IPR015443">
    <property type="entry name" value="Aldose_1-epimerase"/>
</dbReference>
<evidence type="ECO:0000313" key="11">
    <source>
        <dbReference type="Proteomes" id="UP000286576"/>
    </source>
</evidence>
<dbReference type="EMBL" id="QXFL01000003">
    <property type="protein sequence ID" value="RIV86716.1"/>
    <property type="molecule type" value="Genomic_DNA"/>
</dbReference>
<keyword evidence="9" id="KW-0732">Signal</keyword>
<dbReference type="GO" id="GO:0006006">
    <property type="term" value="P:glucose metabolic process"/>
    <property type="evidence" value="ECO:0007669"/>
    <property type="project" value="TreeGrafter"/>
</dbReference>
<dbReference type="PANTHER" id="PTHR10091:SF0">
    <property type="entry name" value="GALACTOSE MUTAROTASE"/>
    <property type="match status" value="1"/>
</dbReference>
<evidence type="ECO:0000256" key="6">
    <source>
        <dbReference type="PIRSR" id="PIRSR005096-1"/>
    </source>
</evidence>
<accession>A0A418NT42</accession>
<gene>
    <name evidence="10" type="ORF">D2V07_08445</name>
</gene>
<dbReference type="Gene3D" id="2.70.98.10">
    <property type="match status" value="1"/>
</dbReference>
<comment type="similarity">
    <text evidence="2 5">Belongs to the aldose epimerase family.</text>
</comment>
<dbReference type="Pfam" id="PF01263">
    <property type="entry name" value="Aldose_epim"/>
    <property type="match status" value="1"/>
</dbReference>
<sequence>MKRGAIGLMTMIVGLTAAVPGQAADAERSEAGELRDGTKVEAVTLSNAAGVSARVLTYGATLQSFTAPDRDGRPVDITLGYDETADYETHPNYFGVTVGRYANRIAGGRFALDGQSYQLSQNDSANSLHGGADGFDKRVWRIVEVESGPVSRVVMELQSPDGDQGYPGNLTARVTYTLDDGGDLGILFEATSDAPTIVNMTNHAIFNLAGVGAPQGAMDHWLMIPAESFTPVDETLIPTGELAPVAGTVFDFRQPRRVEDGLRDGSNPQIVIGRGYDHNFALDKGRTAQPELAARLVHPASGRVLDVLTTEPGIQFYSGNFLDGTLVGKNDTVYRMGDGIALEPQTFPDAPNQANFPSARLEPGETYRHHMIYRVAITPENLEADRAD</sequence>
<feature type="binding site" evidence="7">
    <location>
        <position position="277"/>
    </location>
    <ligand>
        <name>beta-D-galactose</name>
        <dbReference type="ChEBI" id="CHEBI:27667"/>
    </ligand>
</feature>
<comment type="caution">
    <text evidence="10">The sequence shown here is derived from an EMBL/GenBank/DDBJ whole genome shotgun (WGS) entry which is preliminary data.</text>
</comment>
<dbReference type="UniPathway" id="UPA00242"/>
<evidence type="ECO:0000256" key="9">
    <source>
        <dbReference type="SAM" id="SignalP"/>
    </source>
</evidence>
<dbReference type="NCBIfam" id="NF008277">
    <property type="entry name" value="PRK11055.1"/>
    <property type="match status" value="1"/>
</dbReference>
<evidence type="ECO:0000256" key="7">
    <source>
        <dbReference type="PIRSR" id="PIRSR005096-2"/>
    </source>
</evidence>
<reference evidence="10 11" key="1">
    <citation type="submission" date="2018-08" db="EMBL/GenBank/DDBJ databases">
        <title>Erythrobacter zhengii sp.nov., a bacterium isolated from deep-sea sediment.</title>
        <authorList>
            <person name="Fang C."/>
            <person name="Wu Y.-H."/>
            <person name="Sun C."/>
            <person name="Wang H."/>
            <person name="Cheng H."/>
            <person name="Meng F.-X."/>
            <person name="Wang C.-S."/>
            <person name="Xu X.-W."/>
        </authorList>
    </citation>
    <scope>NUCLEOTIDE SEQUENCE [LARGE SCALE GENOMIC DNA]</scope>
    <source>
        <strain evidence="10 11">V18</strain>
    </source>
</reference>
<evidence type="ECO:0000256" key="3">
    <source>
        <dbReference type="ARBA" id="ARBA00023235"/>
    </source>
</evidence>
<comment type="pathway">
    <text evidence="1 5">Carbohydrate metabolism; hexose metabolism.</text>
</comment>
<keyword evidence="4 5" id="KW-0119">Carbohydrate metabolism</keyword>
<comment type="catalytic activity">
    <reaction evidence="5">
        <text>alpha-D-glucose = beta-D-glucose</text>
        <dbReference type="Rhea" id="RHEA:10264"/>
        <dbReference type="ChEBI" id="CHEBI:15903"/>
        <dbReference type="ChEBI" id="CHEBI:17925"/>
        <dbReference type="EC" id="5.1.3.3"/>
    </reaction>
</comment>
<dbReference type="EC" id="5.1.3.3" evidence="5"/>
<evidence type="ECO:0000313" key="10">
    <source>
        <dbReference type="EMBL" id="RIV86716.1"/>
    </source>
</evidence>
<dbReference type="SUPFAM" id="SSF74650">
    <property type="entry name" value="Galactose mutarotase-like"/>
    <property type="match status" value="1"/>
</dbReference>
<dbReference type="AlphaFoldDB" id="A0A418NT42"/>
<feature type="chain" id="PRO_5019251300" description="Aldose 1-epimerase" evidence="9">
    <location>
        <begin position="24"/>
        <end position="388"/>
    </location>
</feature>
<evidence type="ECO:0000256" key="4">
    <source>
        <dbReference type="ARBA" id="ARBA00023277"/>
    </source>
</evidence>
<dbReference type="GO" id="GO:0030246">
    <property type="term" value="F:carbohydrate binding"/>
    <property type="evidence" value="ECO:0007669"/>
    <property type="project" value="InterPro"/>
</dbReference>
<evidence type="ECO:0000256" key="5">
    <source>
        <dbReference type="PIRNR" id="PIRNR005096"/>
    </source>
</evidence>
<dbReference type="InterPro" id="IPR011013">
    <property type="entry name" value="Gal_mutarotase_sf_dom"/>
</dbReference>
<dbReference type="PIRSF" id="PIRSF005096">
    <property type="entry name" value="GALM"/>
    <property type="match status" value="1"/>
</dbReference>
<dbReference type="CDD" id="cd09019">
    <property type="entry name" value="galactose_mutarotase_like"/>
    <property type="match status" value="1"/>
</dbReference>
<name>A0A418NT42_9SPHN</name>
<feature type="binding site" evidence="8">
    <location>
        <begin position="103"/>
        <end position="104"/>
    </location>
    <ligand>
        <name>beta-D-galactose</name>
        <dbReference type="ChEBI" id="CHEBI:27667"/>
    </ligand>
</feature>
<dbReference type="PANTHER" id="PTHR10091">
    <property type="entry name" value="ALDOSE-1-EPIMERASE"/>
    <property type="match status" value="1"/>
</dbReference>
<dbReference type="InterPro" id="IPR047215">
    <property type="entry name" value="Galactose_mutarotase-like"/>
</dbReference>
<protein>
    <recommendedName>
        <fullName evidence="5">Aldose 1-epimerase</fullName>
        <ecNumber evidence="5">5.1.3.3</ecNumber>
    </recommendedName>
</protein>
<dbReference type="GO" id="GO:0004034">
    <property type="term" value="F:aldose 1-epimerase activity"/>
    <property type="evidence" value="ECO:0007669"/>
    <property type="project" value="UniProtKB-EC"/>
</dbReference>
<dbReference type="Proteomes" id="UP000286576">
    <property type="component" value="Unassembled WGS sequence"/>
</dbReference>
<dbReference type="InterPro" id="IPR008183">
    <property type="entry name" value="Aldose_1/G6P_1-epimerase"/>
</dbReference>
<dbReference type="GO" id="GO:0033499">
    <property type="term" value="P:galactose catabolic process via UDP-galactose, Leloir pathway"/>
    <property type="evidence" value="ECO:0007669"/>
    <property type="project" value="TreeGrafter"/>
</dbReference>
<evidence type="ECO:0000256" key="8">
    <source>
        <dbReference type="PIRSR" id="PIRSR005096-3"/>
    </source>
</evidence>
<organism evidence="10 11">
    <name type="scientific">Aurantiacibacter zhengii</name>
    <dbReference type="NCBI Taxonomy" id="2307003"/>
    <lineage>
        <taxon>Bacteria</taxon>
        <taxon>Pseudomonadati</taxon>
        <taxon>Pseudomonadota</taxon>
        <taxon>Alphaproteobacteria</taxon>
        <taxon>Sphingomonadales</taxon>
        <taxon>Erythrobacteraceae</taxon>
        <taxon>Aurantiacibacter</taxon>
    </lineage>
</organism>
<keyword evidence="11" id="KW-1185">Reference proteome</keyword>
<dbReference type="GO" id="GO:0005737">
    <property type="term" value="C:cytoplasm"/>
    <property type="evidence" value="ECO:0007669"/>
    <property type="project" value="TreeGrafter"/>
</dbReference>
<feature type="active site" description="Proton acceptor" evidence="6">
    <location>
        <position position="343"/>
    </location>
</feature>
<dbReference type="InterPro" id="IPR014718">
    <property type="entry name" value="GH-type_carb-bd"/>
</dbReference>
<evidence type="ECO:0000256" key="2">
    <source>
        <dbReference type="ARBA" id="ARBA00006206"/>
    </source>
</evidence>
<dbReference type="OrthoDB" id="9779408at2"/>
<evidence type="ECO:0000256" key="1">
    <source>
        <dbReference type="ARBA" id="ARBA00005028"/>
    </source>
</evidence>
<keyword evidence="3 5" id="KW-0413">Isomerase</keyword>